<keyword evidence="3 7" id="KW-0813">Transport</keyword>
<reference evidence="9" key="1">
    <citation type="submission" date="2019-12" db="EMBL/GenBank/DDBJ databases">
        <title>Epidemiological and comparative genomic analysis of Bacillus anthracis isolated from northern Vietnam.</title>
        <authorList>
            <person name="Hoang T.T.H."/>
            <person name="Dang D.A."/>
            <person name="Pham M.H."/>
            <person name="Luong M.H."/>
            <person name="Tran N.D."/>
            <person name="Nguyen T.H."/>
            <person name="Nguyen T.T."/>
            <person name="Inoue S."/>
            <person name="Morikawa S."/>
            <person name="Okutani A."/>
        </authorList>
    </citation>
    <scope>NUCLEOTIDE SEQUENCE</scope>
    <source>
        <strain evidence="9">LamDB</strain>
    </source>
</reference>
<feature type="transmembrane region" description="Helical" evidence="7">
    <location>
        <begin position="122"/>
        <end position="143"/>
    </location>
</feature>
<evidence type="ECO:0000259" key="8">
    <source>
        <dbReference type="PROSITE" id="PS50928"/>
    </source>
</evidence>
<dbReference type="Pfam" id="PF00528">
    <property type="entry name" value="BPD_transp_1"/>
    <property type="match status" value="1"/>
</dbReference>
<keyword evidence="4 7" id="KW-0812">Transmembrane</keyword>
<comment type="caution">
    <text evidence="9">The sequence shown here is derived from an EMBL/GenBank/DDBJ whole genome shotgun (WGS) entry which is preliminary data.</text>
</comment>
<dbReference type="SUPFAM" id="SSF161098">
    <property type="entry name" value="MetI-like"/>
    <property type="match status" value="1"/>
</dbReference>
<reference evidence="9" key="2">
    <citation type="submission" date="2019-12" db="EMBL/GenBank/DDBJ databases">
        <authorList>
            <person name="Hoang T.H.H."/>
            <person name="Okutani A."/>
        </authorList>
    </citation>
    <scope>NUCLEOTIDE SEQUENCE</scope>
    <source>
        <strain evidence="9">LamDB</strain>
    </source>
</reference>
<protein>
    <submittedName>
        <fullName evidence="9">Phosphonate ABC transporter, permease protein PhnE</fullName>
    </submittedName>
</protein>
<evidence type="ECO:0000313" key="9">
    <source>
        <dbReference type="EMBL" id="GEU20082.1"/>
    </source>
</evidence>
<keyword evidence="6 7" id="KW-0472">Membrane</keyword>
<feature type="transmembrane region" description="Helical" evidence="7">
    <location>
        <begin position="23"/>
        <end position="42"/>
    </location>
</feature>
<dbReference type="PROSITE" id="PS50928">
    <property type="entry name" value="ABC_TM1"/>
    <property type="match status" value="1"/>
</dbReference>
<name>A0A640N2J4_BACAN</name>
<evidence type="ECO:0000256" key="6">
    <source>
        <dbReference type="ARBA" id="ARBA00023136"/>
    </source>
</evidence>
<feature type="transmembrane region" description="Helical" evidence="7">
    <location>
        <begin position="88"/>
        <end position="110"/>
    </location>
</feature>
<dbReference type="PANTHER" id="PTHR30043">
    <property type="entry name" value="PHOSPHONATES TRANSPORT SYSTEM PERMEASE PROTEIN"/>
    <property type="match status" value="1"/>
</dbReference>
<dbReference type="GO" id="GO:0030313">
    <property type="term" value="C:cell envelope"/>
    <property type="evidence" value="ECO:0007669"/>
    <property type="project" value="UniProtKB-SubCell"/>
</dbReference>
<feature type="domain" description="ABC transmembrane type-1" evidence="8">
    <location>
        <begin position="84"/>
        <end position="267"/>
    </location>
</feature>
<dbReference type="InterPro" id="IPR000515">
    <property type="entry name" value="MetI-like"/>
</dbReference>
<dbReference type="InterPro" id="IPR005769">
    <property type="entry name" value="PhnE/PtxC"/>
</dbReference>
<feature type="transmembrane region" description="Helical" evidence="7">
    <location>
        <begin position="221"/>
        <end position="242"/>
    </location>
</feature>
<evidence type="ECO:0000256" key="2">
    <source>
        <dbReference type="ARBA" id="ARBA00004196"/>
    </source>
</evidence>
<dbReference type="GO" id="GO:0015416">
    <property type="term" value="F:ABC-type phosphonate transporter activity"/>
    <property type="evidence" value="ECO:0007669"/>
    <property type="project" value="InterPro"/>
</dbReference>
<dbReference type="CDD" id="cd06261">
    <property type="entry name" value="TM_PBP2"/>
    <property type="match status" value="1"/>
</dbReference>
<keyword evidence="5 7" id="KW-1133">Transmembrane helix</keyword>
<dbReference type="GO" id="GO:0005886">
    <property type="term" value="C:plasma membrane"/>
    <property type="evidence" value="ECO:0007669"/>
    <property type="project" value="UniProtKB-SubCell"/>
</dbReference>
<gene>
    <name evidence="9" type="ORF">LamDB_51930</name>
</gene>
<feature type="transmembrane region" description="Helical" evidence="7">
    <location>
        <begin position="195"/>
        <end position="215"/>
    </location>
</feature>
<organism evidence="9">
    <name type="scientific">Bacillus anthracis</name>
    <name type="common">anthrax bacterium</name>
    <dbReference type="NCBI Taxonomy" id="1392"/>
    <lineage>
        <taxon>Bacteria</taxon>
        <taxon>Bacillati</taxon>
        <taxon>Bacillota</taxon>
        <taxon>Bacilli</taxon>
        <taxon>Bacillales</taxon>
        <taxon>Bacillaceae</taxon>
        <taxon>Bacillus</taxon>
        <taxon>Bacillus cereus group</taxon>
    </lineage>
</organism>
<dbReference type="PANTHER" id="PTHR30043:SF8">
    <property type="entry name" value="ABC TRANSPORTER, PERMEASE PROTEIN CC0363, PUTATIVE-RELATED"/>
    <property type="match status" value="1"/>
</dbReference>
<dbReference type="NCBIfam" id="TIGR01097">
    <property type="entry name" value="PhnE"/>
    <property type="match status" value="1"/>
</dbReference>
<sequence>MTQNKDNLEQKFPIKSKKHKQKIIKNWIIAIVVLAIIAWGFVGMPALELKSKSIEILKSIFHGLFHPDWGYVYIPAGEDLLRGLLETFAIAVIGTFIAAIICIPFAFLGAQNLIKIRPVTGITKFILSVIRVFPEIVMALIFIKAVGPGSFSGVLALGIHSVGMLGKLFVEDIERLDFTSVEALKASGANKTKTLIFAVIPQILPSFLSLVLYRFELNLRSASILGLIGAGGIGTPLIFALQTRSWDRVGIILIGLVIMVAIVDLISGAIRKRIV</sequence>
<evidence type="ECO:0000256" key="1">
    <source>
        <dbReference type="ARBA" id="ARBA00004141"/>
    </source>
</evidence>
<evidence type="ECO:0000256" key="7">
    <source>
        <dbReference type="RuleBase" id="RU363032"/>
    </source>
</evidence>
<evidence type="ECO:0000256" key="5">
    <source>
        <dbReference type="ARBA" id="ARBA00022989"/>
    </source>
</evidence>
<proteinExistence type="inferred from homology"/>
<comment type="subcellular location">
    <subcellularLocation>
        <location evidence="2">Cell envelope</location>
    </subcellularLocation>
    <subcellularLocation>
        <location evidence="7">Cell membrane</location>
        <topology evidence="7">Multi-pass membrane protein</topology>
    </subcellularLocation>
    <subcellularLocation>
        <location evidence="1">Membrane</location>
        <topology evidence="1">Multi-pass membrane protein</topology>
    </subcellularLocation>
</comment>
<evidence type="ECO:0000256" key="3">
    <source>
        <dbReference type="ARBA" id="ARBA00022448"/>
    </source>
</evidence>
<dbReference type="InterPro" id="IPR035906">
    <property type="entry name" value="MetI-like_sf"/>
</dbReference>
<evidence type="ECO:0000256" key="4">
    <source>
        <dbReference type="ARBA" id="ARBA00022692"/>
    </source>
</evidence>
<accession>A0A640N2J4</accession>
<dbReference type="AlphaFoldDB" id="A0A640N2J4"/>
<dbReference type="Gene3D" id="1.10.3720.10">
    <property type="entry name" value="MetI-like"/>
    <property type="match status" value="1"/>
</dbReference>
<dbReference type="EMBL" id="BLEX01000011">
    <property type="protein sequence ID" value="GEU20082.1"/>
    <property type="molecule type" value="Genomic_DNA"/>
</dbReference>
<comment type="similarity">
    <text evidence="7">Belongs to the binding-protein-dependent transport system permease family.</text>
</comment>
<feature type="transmembrane region" description="Helical" evidence="7">
    <location>
        <begin position="249"/>
        <end position="270"/>
    </location>
</feature>